<keyword evidence="3" id="KW-1185">Reference proteome</keyword>
<dbReference type="EMBL" id="BJYU01000149">
    <property type="protein sequence ID" value="GEO18060.1"/>
    <property type="molecule type" value="Genomic_DNA"/>
</dbReference>
<protein>
    <submittedName>
        <fullName evidence="2">Uncharacterized protein</fullName>
    </submittedName>
</protein>
<evidence type="ECO:0000313" key="2">
    <source>
        <dbReference type="EMBL" id="GEO18060.1"/>
    </source>
</evidence>
<evidence type="ECO:0000256" key="1">
    <source>
        <dbReference type="SAM" id="Phobius"/>
    </source>
</evidence>
<organism evidence="2 3">
    <name type="scientific">Microvirga aerophila</name>
    <dbReference type="NCBI Taxonomy" id="670291"/>
    <lineage>
        <taxon>Bacteria</taxon>
        <taxon>Pseudomonadati</taxon>
        <taxon>Pseudomonadota</taxon>
        <taxon>Alphaproteobacteria</taxon>
        <taxon>Hyphomicrobiales</taxon>
        <taxon>Methylobacteriaceae</taxon>
        <taxon>Microvirga</taxon>
    </lineage>
</organism>
<feature type="transmembrane region" description="Helical" evidence="1">
    <location>
        <begin position="41"/>
        <end position="65"/>
    </location>
</feature>
<comment type="caution">
    <text evidence="2">The sequence shown here is derived from an EMBL/GenBank/DDBJ whole genome shotgun (WGS) entry which is preliminary data.</text>
</comment>
<accession>A0A512C1I6</accession>
<dbReference type="Proteomes" id="UP000321085">
    <property type="component" value="Unassembled WGS sequence"/>
</dbReference>
<name>A0A512C1I6_9HYPH</name>
<keyword evidence="1" id="KW-1133">Transmembrane helix</keyword>
<sequence>MRKSSKAKLREAFLHLENEVPGGMARQIRNLRHPQARWARIPLGVLFVLGGFLAPVVPVLGVWMIPLGLLLLAYDVPILRRPTANFTIWSTNKWIALKEWFNRRVRRSS</sequence>
<gene>
    <name evidence="2" type="ORF">MAE02_57560</name>
</gene>
<evidence type="ECO:0000313" key="3">
    <source>
        <dbReference type="Proteomes" id="UP000321085"/>
    </source>
</evidence>
<dbReference type="AlphaFoldDB" id="A0A512C1I6"/>
<keyword evidence="1" id="KW-0472">Membrane</keyword>
<proteinExistence type="predicted"/>
<reference evidence="2 3" key="1">
    <citation type="submission" date="2019-07" db="EMBL/GenBank/DDBJ databases">
        <title>Whole genome shotgun sequence of Microvirga aerophila NBRC 106136.</title>
        <authorList>
            <person name="Hosoyama A."/>
            <person name="Uohara A."/>
            <person name="Ohji S."/>
            <person name="Ichikawa N."/>
        </authorList>
    </citation>
    <scope>NUCLEOTIDE SEQUENCE [LARGE SCALE GENOMIC DNA]</scope>
    <source>
        <strain evidence="2 3">NBRC 106136</strain>
    </source>
</reference>
<keyword evidence="1" id="KW-0812">Transmembrane</keyword>
<dbReference type="RefSeq" id="WP_147022826.1">
    <property type="nucleotide sequence ID" value="NZ_BJYU01000149.1"/>
</dbReference>